<reference evidence="2" key="1">
    <citation type="journal article" date="2013" name="Nature">
        <title>Draft genome of the wheat A-genome progenitor Triticum urartu.</title>
        <authorList>
            <person name="Ling H.Q."/>
            <person name="Zhao S."/>
            <person name="Liu D."/>
            <person name="Wang J."/>
            <person name="Sun H."/>
            <person name="Zhang C."/>
            <person name="Fan H."/>
            <person name="Li D."/>
            <person name="Dong L."/>
            <person name="Tao Y."/>
            <person name="Gao C."/>
            <person name="Wu H."/>
            <person name="Li Y."/>
            <person name="Cui Y."/>
            <person name="Guo X."/>
            <person name="Zheng S."/>
            <person name="Wang B."/>
            <person name="Yu K."/>
            <person name="Liang Q."/>
            <person name="Yang W."/>
            <person name="Lou X."/>
            <person name="Chen J."/>
            <person name="Feng M."/>
            <person name="Jian J."/>
            <person name="Zhang X."/>
            <person name="Luo G."/>
            <person name="Jiang Y."/>
            <person name="Liu J."/>
            <person name="Wang Z."/>
            <person name="Sha Y."/>
            <person name="Zhang B."/>
            <person name="Wu H."/>
            <person name="Tang D."/>
            <person name="Shen Q."/>
            <person name="Xue P."/>
            <person name="Zou S."/>
            <person name="Wang X."/>
            <person name="Liu X."/>
            <person name="Wang F."/>
            <person name="Yang Y."/>
            <person name="An X."/>
            <person name="Dong Z."/>
            <person name="Zhang K."/>
            <person name="Zhang X."/>
            <person name="Luo M.C."/>
            <person name="Dvorak J."/>
            <person name="Tong Y."/>
            <person name="Wang J."/>
            <person name="Yang H."/>
            <person name="Li Z."/>
            <person name="Wang D."/>
            <person name="Zhang A."/>
            <person name="Wang J."/>
        </authorList>
    </citation>
    <scope>NUCLEOTIDE SEQUENCE</scope>
    <source>
        <strain evidence="2">cv. G1812</strain>
    </source>
</reference>
<proteinExistence type="predicted"/>
<dbReference type="EnsemblPlants" id="TuG1812G0500001733.01.T01">
    <property type="protein sequence ID" value="TuG1812G0500001733.01.T01"/>
    <property type="gene ID" value="TuG1812G0500001733.01"/>
</dbReference>
<name>A0A8R7QDS1_TRIUA</name>
<evidence type="ECO:0000313" key="1">
    <source>
        <dbReference type="EnsemblPlants" id="TuG1812G0500001733.01.T01"/>
    </source>
</evidence>
<protein>
    <submittedName>
        <fullName evidence="1">Uncharacterized protein</fullName>
    </submittedName>
</protein>
<dbReference type="Proteomes" id="UP000015106">
    <property type="component" value="Chromosome 5"/>
</dbReference>
<accession>A0A8R7QDS1</accession>
<organism evidence="1 2">
    <name type="scientific">Triticum urartu</name>
    <name type="common">Red wild einkorn</name>
    <name type="synonym">Crithodium urartu</name>
    <dbReference type="NCBI Taxonomy" id="4572"/>
    <lineage>
        <taxon>Eukaryota</taxon>
        <taxon>Viridiplantae</taxon>
        <taxon>Streptophyta</taxon>
        <taxon>Embryophyta</taxon>
        <taxon>Tracheophyta</taxon>
        <taxon>Spermatophyta</taxon>
        <taxon>Magnoliopsida</taxon>
        <taxon>Liliopsida</taxon>
        <taxon>Poales</taxon>
        <taxon>Poaceae</taxon>
        <taxon>BOP clade</taxon>
        <taxon>Pooideae</taxon>
        <taxon>Triticodae</taxon>
        <taxon>Triticeae</taxon>
        <taxon>Triticinae</taxon>
        <taxon>Triticum</taxon>
    </lineage>
</organism>
<evidence type="ECO:0000313" key="2">
    <source>
        <dbReference type="Proteomes" id="UP000015106"/>
    </source>
</evidence>
<sequence>KKKKKLLPATDAAWAVLRPALACPPPPSDPAGSYGHGHPSPPDLATGHLLLVISAVAGDGGVGVQVRALQDRREGGLPRHAPLLRHGQPTPPPPWSYPLFWHTHRRDLQLNTAGKPGISFFCQTVHKLCFTCLFLKSVQGADTYSRKHSLESKE</sequence>
<reference evidence="1" key="3">
    <citation type="submission" date="2022-06" db="UniProtKB">
        <authorList>
            <consortium name="EnsemblPlants"/>
        </authorList>
    </citation>
    <scope>IDENTIFICATION</scope>
</reference>
<keyword evidence="2" id="KW-1185">Reference proteome</keyword>
<dbReference type="AlphaFoldDB" id="A0A8R7QDS1"/>
<dbReference type="Gramene" id="TuG1812G0500001733.01.T01">
    <property type="protein sequence ID" value="TuG1812G0500001733.01.T01"/>
    <property type="gene ID" value="TuG1812G0500001733.01"/>
</dbReference>
<reference evidence="1" key="2">
    <citation type="submission" date="2018-03" db="EMBL/GenBank/DDBJ databases">
        <title>The Triticum urartu genome reveals the dynamic nature of wheat genome evolution.</title>
        <authorList>
            <person name="Ling H."/>
            <person name="Ma B."/>
            <person name="Shi X."/>
            <person name="Liu H."/>
            <person name="Dong L."/>
            <person name="Sun H."/>
            <person name="Cao Y."/>
            <person name="Gao Q."/>
            <person name="Zheng S."/>
            <person name="Li Y."/>
            <person name="Yu Y."/>
            <person name="Du H."/>
            <person name="Qi M."/>
            <person name="Li Y."/>
            <person name="Yu H."/>
            <person name="Cui Y."/>
            <person name="Wang N."/>
            <person name="Chen C."/>
            <person name="Wu H."/>
            <person name="Zhao Y."/>
            <person name="Zhang J."/>
            <person name="Li Y."/>
            <person name="Zhou W."/>
            <person name="Zhang B."/>
            <person name="Hu W."/>
            <person name="Eijk M."/>
            <person name="Tang J."/>
            <person name="Witsenboer H."/>
            <person name="Zhao S."/>
            <person name="Li Z."/>
            <person name="Zhang A."/>
            <person name="Wang D."/>
            <person name="Liang C."/>
        </authorList>
    </citation>
    <scope>NUCLEOTIDE SEQUENCE [LARGE SCALE GENOMIC DNA]</scope>
    <source>
        <strain evidence="1">cv. G1812</strain>
    </source>
</reference>